<evidence type="ECO:0000256" key="2">
    <source>
        <dbReference type="ARBA" id="ARBA00023117"/>
    </source>
</evidence>
<dbReference type="Gene3D" id="1.20.920.10">
    <property type="entry name" value="Bromodomain-like"/>
    <property type="match status" value="1"/>
</dbReference>
<evidence type="ECO:0000313" key="8">
    <source>
        <dbReference type="EMBL" id="JAC69902.1"/>
    </source>
</evidence>
<sequence length="392" mass="42946">MNSSFTTPRRLLLRLDDGCLICNPLVLGDRGKQSVEDQAAVLLSPEKCQELGRVQHADVIRAYKLLDSIRASARSAVGTLSGDQTPRNEEHRTVKRAKVARELLSPTLTAGSGGAPPPPDWEDRCAKMLNSVKEFLRRTQALHIFDRPVEANLVPDYYNIVKNPMDLGTMTRKLSQHEYTKPAEFVADMRLIWSNCSLYNKKGDFIEKSGSLTCQHFENLWGKSGLSDGNERQKRPNAGHAAAKYEPSNPISQRKAARGTTSAGGSISRRNGAGRSKKGRSDGPISRRKGGKSKTSAAPPMSRDQMSLLAQKLGQLDEDSLQGVINIIKERTHLANTDDEIELDIEALDNETLWSLDHYLNRVLGGAGPHASGAWGNDSGSDSETSTESESN</sequence>
<proteinExistence type="predicted"/>
<evidence type="ECO:0000256" key="1">
    <source>
        <dbReference type="ARBA" id="ARBA00023015"/>
    </source>
</evidence>
<dbReference type="Pfam" id="PF17035">
    <property type="entry name" value="BET"/>
    <property type="match status" value="1"/>
</dbReference>
<accession>A0A061RAB9</accession>
<dbReference type="Gene3D" id="1.20.1270.220">
    <property type="match status" value="1"/>
</dbReference>
<keyword evidence="3" id="KW-0804">Transcription</keyword>
<dbReference type="AlphaFoldDB" id="A0A061RAB9"/>
<dbReference type="PROSITE" id="PS50014">
    <property type="entry name" value="BROMODOMAIN_2"/>
    <property type="match status" value="1"/>
</dbReference>
<dbReference type="InterPro" id="IPR027353">
    <property type="entry name" value="NET_dom"/>
</dbReference>
<evidence type="ECO:0000256" key="3">
    <source>
        <dbReference type="ARBA" id="ARBA00023163"/>
    </source>
</evidence>
<dbReference type="InterPro" id="IPR036427">
    <property type="entry name" value="Bromodomain-like_sf"/>
</dbReference>
<dbReference type="PRINTS" id="PR00503">
    <property type="entry name" value="BROMODOMAIN"/>
</dbReference>
<evidence type="ECO:0000259" key="6">
    <source>
        <dbReference type="PROSITE" id="PS50014"/>
    </source>
</evidence>
<keyword evidence="2 4" id="KW-0103">Bromodomain</keyword>
<reference evidence="8" key="1">
    <citation type="submission" date="2014-05" db="EMBL/GenBank/DDBJ databases">
        <title>The transcriptome of the halophilic microalga Tetraselmis sp. GSL018 isolated from the Great Salt Lake, Utah.</title>
        <authorList>
            <person name="Jinkerson R.E."/>
            <person name="D'Adamo S."/>
            <person name="Posewitz M.C."/>
        </authorList>
    </citation>
    <scope>NUCLEOTIDE SEQUENCE</scope>
    <source>
        <strain evidence="8">GSL018</strain>
    </source>
</reference>
<dbReference type="PANTHER" id="PTHR45926">
    <property type="entry name" value="OSJNBA0053K19.4 PROTEIN"/>
    <property type="match status" value="1"/>
</dbReference>
<evidence type="ECO:0000256" key="5">
    <source>
        <dbReference type="SAM" id="MobiDB-lite"/>
    </source>
</evidence>
<dbReference type="SUPFAM" id="SSF47370">
    <property type="entry name" value="Bromodomain"/>
    <property type="match status" value="1"/>
</dbReference>
<evidence type="ECO:0000256" key="4">
    <source>
        <dbReference type="PROSITE-ProRule" id="PRU00035"/>
    </source>
</evidence>
<dbReference type="CDD" id="cd04369">
    <property type="entry name" value="Bromodomain"/>
    <property type="match status" value="1"/>
</dbReference>
<protein>
    <submittedName>
        <fullName evidence="8">Ring3 protein</fullName>
    </submittedName>
</protein>
<dbReference type="SMART" id="SM00297">
    <property type="entry name" value="BROMO"/>
    <property type="match status" value="1"/>
</dbReference>
<organism evidence="8">
    <name type="scientific">Tetraselmis sp. GSL018</name>
    <dbReference type="NCBI Taxonomy" id="582737"/>
    <lineage>
        <taxon>Eukaryota</taxon>
        <taxon>Viridiplantae</taxon>
        <taxon>Chlorophyta</taxon>
        <taxon>core chlorophytes</taxon>
        <taxon>Chlorodendrophyceae</taxon>
        <taxon>Chlorodendrales</taxon>
        <taxon>Chlorodendraceae</taxon>
        <taxon>Tetraselmis</taxon>
    </lineage>
</organism>
<feature type="domain" description="NET" evidence="7">
    <location>
        <begin position="291"/>
        <end position="371"/>
    </location>
</feature>
<feature type="compositionally biased region" description="Polar residues" evidence="5">
    <location>
        <begin position="259"/>
        <end position="269"/>
    </location>
</feature>
<dbReference type="InterPro" id="IPR001487">
    <property type="entry name" value="Bromodomain"/>
</dbReference>
<dbReference type="Pfam" id="PF00439">
    <property type="entry name" value="Bromodomain"/>
    <property type="match status" value="1"/>
</dbReference>
<name>A0A061RAB9_9CHLO</name>
<dbReference type="EMBL" id="GBEZ01016336">
    <property type="protein sequence ID" value="JAC69902.1"/>
    <property type="molecule type" value="Transcribed_RNA"/>
</dbReference>
<keyword evidence="1" id="KW-0805">Transcription regulation</keyword>
<feature type="domain" description="Bromo" evidence="6">
    <location>
        <begin position="137"/>
        <end position="207"/>
    </location>
</feature>
<feature type="region of interest" description="Disordered" evidence="5">
    <location>
        <begin position="366"/>
        <end position="392"/>
    </location>
</feature>
<evidence type="ECO:0000259" key="7">
    <source>
        <dbReference type="PROSITE" id="PS51525"/>
    </source>
</evidence>
<dbReference type="InterPro" id="IPR038336">
    <property type="entry name" value="NET_sf"/>
</dbReference>
<feature type="region of interest" description="Disordered" evidence="5">
    <location>
        <begin position="223"/>
        <end position="303"/>
    </location>
</feature>
<gene>
    <name evidence="8" type="ORF">TSPGSL018_5288</name>
</gene>
<dbReference type="PROSITE" id="PS51525">
    <property type="entry name" value="NET"/>
    <property type="match status" value="1"/>
</dbReference>